<feature type="domain" description="Trichome birefringence-like N-terminal" evidence="11">
    <location>
        <begin position="233"/>
        <end position="285"/>
    </location>
</feature>
<feature type="transmembrane region" description="Helical" evidence="9">
    <location>
        <begin position="12"/>
        <end position="36"/>
    </location>
</feature>
<dbReference type="FunCoup" id="A0A6I9R6H5">
    <property type="interactions" value="248"/>
</dbReference>
<organism evidence="12 13">
    <name type="scientific">Elaeis guineensis var. tenera</name>
    <name type="common">Oil palm</name>
    <dbReference type="NCBI Taxonomy" id="51953"/>
    <lineage>
        <taxon>Eukaryota</taxon>
        <taxon>Viridiplantae</taxon>
        <taxon>Streptophyta</taxon>
        <taxon>Embryophyta</taxon>
        <taxon>Tracheophyta</taxon>
        <taxon>Spermatophyta</taxon>
        <taxon>Magnoliopsida</taxon>
        <taxon>Liliopsida</taxon>
        <taxon>Arecaceae</taxon>
        <taxon>Arecoideae</taxon>
        <taxon>Cocoseae</taxon>
        <taxon>Elaeidinae</taxon>
        <taxon>Elaeis</taxon>
    </lineage>
</organism>
<evidence type="ECO:0000256" key="7">
    <source>
        <dbReference type="ARBA" id="ARBA00023136"/>
    </source>
</evidence>
<feature type="region of interest" description="Disordered" evidence="8">
    <location>
        <begin position="471"/>
        <end position="490"/>
    </location>
</feature>
<keyword evidence="3 9" id="KW-0812">Transmembrane</keyword>
<dbReference type="PANTHER" id="PTHR32285">
    <property type="entry name" value="PROTEIN TRICHOME BIREFRINGENCE-LIKE 9-RELATED"/>
    <property type="match status" value="1"/>
</dbReference>
<dbReference type="InterPro" id="IPR026057">
    <property type="entry name" value="TBL_C"/>
</dbReference>
<dbReference type="AlphaFoldDB" id="A0A6I9R6H5"/>
<evidence type="ECO:0000256" key="4">
    <source>
        <dbReference type="ARBA" id="ARBA00022968"/>
    </source>
</evidence>
<evidence type="ECO:0000256" key="8">
    <source>
        <dbReference type="SAM" id="MobiDB-lite"/>
    </source>
</evidence>
<evidence type="ECO:0000256" key="3">
    <source>
        <dbReference type="ARBA" id="ARBA00022692"/>
    </source>
</evidence>
<dbReference type="InParanoid" id="A0A6I9R6H5"/>
<evidence type="ECO:0000259" key="10">
    <source>
        <dbReference type="Pfam" id="PF13839"/>
    </source>
</evidence>
<dbReference type="Proteomes" id="UP000504607">
    <property type="component" value="Chromosome 5"/>
</dbReference>
<dbReference type="RefSeq" id="XP_010921490.1">
    <property type="nucleotide sequence ID" value="XM_010923188.3"/>
</dbReference>
<dbReference type="GeneID" id="105045029"/>
<keyword evidence="6" id="KW-0333">Golgi apparatus</keyword>
<evidence type="ECO:0000313" key="12">
    <source>
        <dbReference type="Proteomes" id="UP000504607"/>
    </source>
</evidence>
<comment type="similarity">
    <text evidence="2">Belongs to the PC-esterase family. TBL subfamily.</text>
</comment>
<comment type="subcellular location">
    <subcellularLocation>
        <location evidence="1">Golgi apparatus membrane</location>
        <topology evidence="1">Single-pass type II membrane protein</topology>
    </subcellularLocation>
</comment>
<evidence type="ECO:0000259" key="11">
    <source>
        <dbReference type="Pfam" id="PF14416"/>
    </source>
</evidence>
<reference evidence="13" key="1">
    <citation type="submission" date="2025-08" db="UniProtKB">
        <authorList>
            <consortium name="RefSeq"/>
        </authorList>
    </citation>
    <scope>IDENTIFICATION</scope>
</reference>
<dbReference type="InterPro" id="IPR029962">
    <property type="entry name" value="TBL"/>
</dbReference>
<keyword evidence="7 9" id="KW-0472">Membrane</keyword>
<evidence type="ECO:0000313" key="13">
    <source>
        <dbReference type="RefSeq" id="XP_010921490.1"/>
    </source>
</evidence>
<evidence type="ECO:0000256" key="5">
    <source>
        <dbReference type="ARBA" id="ARBA00022989"/>
    </source>
</evidence>
<keyword evidence="4" id="KW-0735">Signal-anchor</keyword>
<gene>
    <name evidence="13" type="primary">LOC105045029</name>
</gene>
<keyword evidence="12" id="KW-1185">Reference proteome</keyword>
<protein>
    <submittedName>
        <fullName evidence="13">Protein trichome birefringence-like 6</fullName>
    </submittedName>
</protein>
<dbReference type="InterPro" id="IPR025846">
    <property type="entry name" value="TBL_N"/>
</dbReference>
<accession>A0A6I9R6H5</accession>
<feature type="domain" description="Trichome birefringence-like C-terminal" evidence="10">
    <location>
        <begin position="287"/>
        <end position="564"/>
    </location>
</feature>
<dbReference type="Pfam" id="PF14416">
    <property type="entry name" value="PMR5N"/>
    <property type="match status" value="1"/>
</dbReference>
<evidence type="ECO:0000256" key="2">
    <source>
        <dbReference type="ARBA" id="ARBA00007727"/>
    </source>
</evidence>
<dbReference type="GO" id="GO:1990538">
    <property type="term" value="F:xylan O-acetyltransferase activity"/>
    <property type="evidence" value="ECO:0007669"/>
    <property type="project" value="UniProtKB-ARBA"/>
</dbReference>
<sequence length="580" mass="64988">MQRLRSFSIKTTRILVFSFTIPSSLLFCFLFSFWVLNTTPSGLTESYPHLSGDPGTIKAKAFADSGVTLFVNGSKDGILGGTPFKEAGNFSVEALDLGKEGESGILVDAPVGEAGGSSGEALDSIDDGKVAIFNDVHWKGIINSSDEALHSVNERKNSDLAVVDLRKSSQVSQEGLDSGAPRADGKSNEFDAQRVKNEKFLAKNLIRDAKSYNASGEKTSSVGETIEGEGANTCDVSHGRWVFDESYPLYTSSSCPFIDEGFNCEANGRMDKDYMNWRWQPYNCNISRLNPIKMLELIRGKRLVFVGDSINRNQWESMLCLLQGALSDPRRVYEAHRRRITKDRGIYQFKFPDYQCSVEYYVTHFLVHESKARVRQRRVKTLRIDTIDRSSSKWRGADILVFNTAHWWSHHKTKAGVNYYQEGDQVLPHLDVSTAFRKTLMTWASWVDQHVAPGKTRVFFRTSAPSHFSGGEWNSGGHCRESTQPLNDTSGRQISEKNMILEQVVKQMKTPVTILNITNLSGLRIDGHPSIYGRKPESGSPTGIQDCSHWCLPGVPDTWNELLYFHLLSRQIPVSTSQQL</sequence>
<proteinExistence type="inferred from homology"/>
<dbReference type="Pfam" id="PF13839">
    <property type="entry name" value="PC-Esterase"/>
    <property type="match status" value="1"/>
</dbReference>
<dbReference type="KEGG" id="egu:105045029"/>
<evidence type="ECO:0000256" key="1">
    <source>
        <dbReference type="ARBA" id="ARBA00004323"/>
    </source>
</evidence>
<name>A0A6I9R6H5_ELAGV</name>
<evidence type="ECO:0000256" key="6">
    <source>
        <dbReference type="ARBA" id="ARBA00023034"/>
    </source>
</evidence>
<evidence type="ECO:0000256" key="9">
    <source>
        <dbReference type="SAM" id="Phobius"/>
    </source>
</evidence>
<dbReference type="PANTHER" id="PTHR32285:SF19">
    <property type="entry name" value="PROTEIN TRICHOME BIREFRINGENCE-LIKE 6"/>
    <property type="match status" value="1"/>
</dbReference>
<dbReference type="OrthoDB" id="630188at2759"/>
<dbReference type="GO" id="GO:0000139">
    <property type="term" value="C:Golgi membrane"/>
    <property type="evidence" value="ECO:0007669"/>
    <property type="project" value="UniProtKB-SubCell"/>
</dbReference>
<keyword evidence="5 9" id="KW-1133">Transmembrane helix</keyword>